<comment type="caution">
    <text evidence="9">The sequence shown here is derived from an EMBL/GenBank/DDBJ whole genome shotgun (WGS) entry which is preliminary data.</text>
</comment>
<comment type="similarity">
    <text evidence="2">Belongs to the OmpP1/FadL family.</text>
</comment>
<protein>
    <submittedName>
        <fullName evidence="9">Long-chain fatty acid transport protein</fullName>
    </submittedName>
</protein>
<evidence type="ECO:0000313" key="10">
    <source>
        <dbReference type="Proteomes" id="UP000553706"/>
    </source>
</evidence>
<name>A0A840VAX0_9PROT</name>
<feature type="signal peptide" evidence="8">
    <location>
        <begin position="1"/>
        <end position="16"/>
    </location>
</feature>
<dbReference type="PANTHER" id="PTHR35093:SF3">
    <property type="entry name" value="LONG-CHAIN FATTY ACID TRANSPORT PROTEIN"/>
    <property type="match status" value="1"/>
</dbReference>
<evidence type="ECO:0000256" key="2">
    <source>
        <dbReference type="ARBA" id="ARBA00008163"/>
    </source>
</evidence>
<dbReference type="GO" id="GO:0015483">
    <property type="term" value="F:long-chain fatty acid transporting porin activity"/>
    <property type="evidence" value="ECO:0007669"/>
    <property type="project" value="TreeGrafter"/>
</dbReference>
<accession>A0A840VAX0</accession>
<keyword evidence="7" id="KW-0998">Cell outer membrane</keyword>
<comment type="subcellular location">
    <subcellularLocation>
        <location evidence="1">Cell outer membrane</location>
        <topology evidence="1">Multi-pass membrane protein</topology>
    </subcellularLocation>
</comment>
<evidence type="ECO:0000256" key="4">
    <source>
        <dbReference type="ARBA" id="ARBA00022692"/>
    </source>
</evidence>
<evidence type="ECO:0000256" key="3">
    <source>
        <dbReference type="ARBA" id="ARBA00022452"/>
    </source>
</evidence>
<keyword evidence="5 8" id="KW-0732">Signal</keyword>
<dbReference type="SUPFAM" id="SSF56935">
    <property type="entry name" value="Porins"/>
    <property type="match status" value="1"/>
</dbReference>
<keyword evidence="3" id="KW-1134">Transmembrane beta strand</keyword>
<dbReference type="Pfam" id="PF03349">
    <property type="entry name" value="Toluene_X"/>
    <property type="match status" value="1"/>
</dbReference>
<dbReference type="Proteomes" id="UP000553706">
    <property type="component" value="Unassembled WGS sequence"/>
</dbReference>
<dbReference type="GO" id="GO:0009279">
    <property type="term" value="C:cell outer membrane"/>
    <property type="evidence" value="ECO:0007669"/>
    <property type="project" value="UniProtKB-SubCell"/>
</dbReference>
<evidence type="ECO:0000256" key="8">
    <source>
        <dbReference type="SAM" id="SignalP"/>
    </source>
</evidence>
<evidence type="ECO:0000256" key="1">
    <source>
        <dbReference type="ARBA" id="ARBA00004571"/>
    </source>
</evidence>
<organism evidence="9 10">
    <name type="scientific">Acidocella aromatica</name>
    <dbReference type="NCBI Taxonomy" id="1303579"/>
    <lineage>
        <taxon>Bacteria</taxon>
        <taxon>Pseudomonadati</taxon>
        <taxon>Pseudomonadota</taxon>
        <taxon>Alphaproteobacteria</taxon>
        <taxon>Acetobacterales</taxon>
        <taxon>Acidocellaceae</taxon>
        <taxon>Acidocella</taxon>
    </lineage>
</organism>
<evidence type="ECO:0000256" key="7">
    <source>
        <dbReference type="ARBA" id="ARBA00023237"/>
    </source>
</evidence>
<dbReference type="PANTHER" id="PTHR35093">
    <property type="entry name" value="OUTER MEMBRANE PROTEIN NMB0088-RELATED"/>
    <property type="match status" value="1"/>
</dbReference>
<proteinExistence type="inferred from homology"/>
<keyword evidence="10" id="KW-1185">Reference proteome</keyword>
<gene>
    <name evidence="9" type="ORF">HNP71_000201</name>
</gene>
<sequence>MLALVAALGASGPAFASGFGLNEGSADWLGNAFAGEVAKAYDASTVSTNPAGMALLDSSELDSNVSYIGPSATFTGSASNPYTGGNVSGVNGGNAVAPAASAAAFGVWALAPKWRLGFSVTAPYGERVSYPGDFVGRYQSLVSSITDINLGLALSYKINDHFSVGGGPNIDYFNANLSQALNTPLSALTGKDAIGDIYGDDVGVGYNLGAIYKVDDTLRFGLDYRSRIRHNIKGGQHITVPPIYAAYSPLLAAMLNAANSHATTNITLPDSVSFGVYDQVTPRLALMASATWTEWSLFHALVVTATNGSGSSTLYENWHNSWFAGVGANYQLTDKLMLQTGFSYDESPVSNDNRTTRVPDADHYNLGIGAQYQLLPNTKLELAYLHLFSPGGKINNSASASAGMITGGYDDSDNSVTAGVTMKF</sequence>
<evidence type="ECO:0000256" key="6">
    <source>
        <dbReference type="ARBA" id="ARBA00023136"/>
    </source>
</evidence>
<keyword evidence="4" id="KW-0812">Transmembrane</keyword>
<feature type="chain" id="PRO_5032270364" evidence="8">
    <location>
        <begin position="17"/>
        <end position="424"/>
    </location>
</feature>
<keyword evidence="6" id="KW-0472">Membrane</keyword>
<evidence type="ECO:0000256" key="5">
    <source>
        <dbReference type="ARBA" id="ARBA00022729"/>
    </source>
</evidence>
<reference evidence="9 10" key="1">
    <citation type="submission" date="2020-08" db="EMBL/GenBank/DDBJ databases">
        <title>Genomic Encyclopedia of Type Strains, Phase IV (KMG-IV): sequencing the most valuable type-strain genomes for metagenomic binning, comparative biology and taxonomic classification.</title>
        <authorList>
            <person name="Goeker M."/>
        </authorList>
    </citation>
    <scope>NUCLEOTIDE SEQUENCE [LARGE SCALE GENOMIC DNA]</scope>
    <source>
        <strain evidence="9 10">DSM 27026</strain>
    </source>
</reference>
<dbReference type="EMBL" id="JACHFJ010000001">
    <property type="protein sequence ID" value="MBB5371977.1"/>
    <property type="molecule type" value="Genomic_DNA"/>
</dbReference>
<dbReference type="InterPro" id="IPR005017">
    <property type="entry name" value="OMPP1/FadL/TodX"/>
</dbReference>
<dbReference type="AlphaFoldDB" id="A0A840VAX0"/>
<evidence type="ECO:0000313" key="9">
    <source>
        <dbReference type="EMBL" id="MBB5371977.1"/>
    </source>
</evidence>
<dbReference type="Gene3D" id="2.40.160.60">
    <property type="entry name" value="Outer membrane protein transport protein (OMPP1/FadL/TodX)"/>
    <property type="match status" value="1"/>
</dbReference>